<evidence type="ECO:0000313" key="4">
    <source>
        <dbReference type="EMBL" id="RLP71552.1"/>
    </source>
</evidence>
<dbReference type="InterPro" id="IPR016085">
    <property type="entry name" value="Protease_inh_B-barrel_dom"/>
</dbReference>
<dbReference type="Pfam" id="PF02974">
    <property type="entry name" value="Inh"/>
    <property type="match status" value="2"/>
</dbReference>
<feature type="chain" id="PRO_5018297708" description="Alkaline proteinase inhibitor/ Outer membrane lipoprotein Omp19 domain-containing protein" evidence="2">
    <location>
        <begin position="37"/>
        <end position="265"/>
    </location>
</feature>
<dbReference type="InterPro" id="IPR021140">
    <property type="entry name" value="Inh/Omp19"/>
</dbReference>
<evidence type="ECO:0000256" key="2">
    <source>
        <dbReference type="SAM" id="SignalP"/>
    </source>
</evidence>
<feature type="signal peptide" evidence="2">
    <location>
        <begin position="1"/>
        <end position="36"/>
    </location>
</feature>
<name>A0A3L6ZWP9_9HYPH</name>
<accession>A0A3L6ZWP9</accession>
<feature type="domain" description="Alkaline proteinase inhibitor/ Outer membrane lipoprotein Omp19" evidence="3">
    <location>
        <begin position="64"/>
        <end position="152"/>
    </location>
</feature>
<reference evidence="4 5" key="1">
    <citation type="submission" date="2018-10" db="EMBL/GenBank/DDBJ databases">
        <title>Xanthobacter tagetidis genome sequencing and assembly.</title>
        <authorList>
            <person name="Maclea K.S."/>
            <person name="Goen A.E."/>
            <person name="Fatima S.A."/>
        </authorList>
    </citation>
    <scope>NUCLEOTIDE SEQUENCE [LARGE SCALE GENOMIC DNA]</scope>
    <source>
        <strain evidence="4 5">ATCC 700314</strain>
    </source>
</reference>
<dbReference type="EMBL" id="RCTF01000032">
    <property type="protein sequence ID" value="RLP71552.1"/>
    <property type="molecule type" value="Genomic_DNA"/>
</dbReference>
<evidence type="ECO:0000259" key="3">
    <source>
        <dbReference type="Pfam" id="PF02974"/>
    </source>
</evidence>
<feature type="domain" description="Alkaline proteinase inhibitor/ Outer membrane lipoprotein Omp19" evidence="3">
    <location>
        <begin position="168"/>
        <end position="264"/>
    </location>
</feature>
<proteinExistence type="predicted"/>
<dbReference type="SUPFAM" id="SSF50882">
    <property type="entry name" value="beta-Barrel protease inhibitors"/>
    <property type="match status" value="2"/>
</dbReference>
<dbReference type="Proteomes" id="UP000269692">
    <property type="component" value="Unassembled WGS sequence"/>
</dbReference>
<sequence length="265" mass="27261">MRRLPSSPARAGIRRALAGISIVGLAFGLPCAPAAAAPEAPGPVAQKQQPAAPRLDPALREAAEQKAGAYVLQSADGERKCPITLKAETAGGALAVQLDKAACEATIAFSAQIAGWTPDATGALRLLNAQGRTVAEFTEATGGSYEALREADGVYFLVNPSIAELPEVTQAEVVGDWDLAATPGTPLCRWSLTETPAPKGGFLLKVAAGCDASVARLAAASWRLDGGNILVSGTGGGAAIRFARQEDGSWARVPERGRPLLMSRP</sequence>
<dbReference type="OrthoDB" id="8446360at2"/>
<protein>
    <recommendedName>
        <fullName evidence="3">Alkaline proteinase inhibitor/ Outer membrane lipoprotein Omp19 domain-containing protein</fullName>
    </recommendedName>
</protein>
<keyword evidence="1 2" id="KW-0732">Signal</keyword>
<dbReference type="GO" id="GO:0004866">
    <property type="term" value="F:endopeptidase inhibitor activity"/>
    <property type="evidence" value="ECO:0007669"/>
    <property type="project" value="InterPro"/>
</dbReference>
<evidence type="ECO:0000256" key="1">
    <source>
        <dbReference type="ARBA" id="ARBA00022729"/>
    </source>
</evidence>
<comment type="caution">
    <text evidence="4">The sequence shown here is derived from an EMBL/GenBank/DDBJ whole genome shotgun (WGS) entry which is preliminary data.</text>
</comment>
<dbReference type="Gene3D" id="2.40.128.10">
    <property type="match status" value="2"/>
</dbReference>
<evidence type="ECO:0000313" key="5">
    <source>
        <dbReference type="Proteomes" id="UP000269692"/>
    </source>
</evidence>
<gene>
    <name evidence="4" type="ORF">D9R14_22425</name>
</gene>
<keyword evidence="5" id="KW-1185">Reference proteome</keyword>
<dbReference type="AlphaFoldDB" id="A0A3L6ZWP9"/>
<organism evidence="4 5">
    <name type="scientific">Xanthobacter tagetidis</name>
    <dbReference type="NCBI Taxonomy" id="60216"/>
    <lineage>
        <taxon>Bacteria</taxon>
        <taxon>Pseudomonadati</taxon>
        <taxon>Pseudomonadota</taxon>
        <taxon>Alphaproteobacteria</taxon>
        <taxon>Hyphomicrobiales</taxon>
        <taxon>Xanthobacteraceae</taxon>
        <taxon>Xanthobacter</taxon>
    </lineage>
</organism>